<evidence type="ECO:0000313" key="2">
    <source>
        <dbReference type="EMBL" id="KAE9106267.1"/>
    </source>
</evidence>
<organism evidence="2 4">
    <name type="scientific">Phytophthora fragariae</name>
    <dbReference type="NCBI Taxonomy" id="53985"/>
    <lineage>
        <taxon>Eukaryota</taxon>
        <taxon>Sar</taxon>
        <taxon>Stramenopiles</taxon>
        <taxon>Oomycota</taxon>
        <taxon>Peronosporomycetes</taxon>
        <taxon>Peronosporales</taxon>
        <taxon>Peronosporaceae</taxon>
        <taxon>Phytophthora</taxon>
    </lineage>
</organism>
<gene>
    <name evidence="1" type="ORF">PF006_g21668</name>
    <name evidence="2" type="ORF">PF007_g13463</name>
</gene>
<dbReference type="EMBL" id="QXFZ01000742">
    <property type="protein sequence ID" value="KAE9106267.1"/>
    <property type="molecule type" value="Genomic_DNA"/>
</dbReference>
<reference evidence="3 4" key="1">
    <citation type="submission" date="2018-08" db="EMBL/GenBank/DDBJ databases">
        <title>Genomic investigation of the strawberry pathogen Phytophthora fragariae indicates pathogenicity is determined by transcriptional variation in three key races.</title>
        <authorList>
            <person name="Adams T.M."/>
            <person name="Armitage A.D."/>
            <person name="Sobczyk M.K."/>
            <person name="Bates H.J."/>
            <person name="Dunwell J.M."/>
            <person name="Nellist C.F."/>
            <person name="Harrison R.J."/>
        </authorList>
    </citation>
    <scope>NUCLEOTIDE SEQUENCE [LARGE SCALE GENOMIC DNA]</scope>
    <source>
        <strain evidence="1 3">NOV-5</strain>
        <strain evidence="2 4">NOV-71</strain>
    </source>
</reference>
<dbReference type="EMBL" id="QXGA01002024">
    <property type="protein sequence ID" value="KAE9105356.1"/>
    <property type="molecule type" value="Genomic_DNA"/>
</dbReference>
<protein>
    <submittedName>
        <fullName evidence="2">Uncharacterized protein</fullName>
    </submittedName>
</protein>
<proteinExistence type="predicted"/>
<comment type="caution">
    <text evidence="2">The sequence shown here is derived from an EMBL/GenBank/DDBJ whole genome shotgun (WGS) entry which is preliminary data.</text>
</comment>
<dbReference type="Proteomes" id="UP000441208">
    <property type="component" value="Unassembled WGS sequence"/>
</dbReference>
<sequence>MMNAYKVLSNYSFGFYNFVDLTDEVIPVLNNYMSSLMLMDPRDNAYWVDFLKNVQNEYIVSMLADITNEAIFDFEIDLDTYYGDKQEEIDCFELGITHEERAEEYRRMYHPSVGERVFDAWKTEYVKFYILGFSNAEPGDDDFDFSDNEAMNWNDAFATFNTFEEKPRFAHTNIQLINEKFAKRNHHLHFRNQIAEELIANVMHPCRIQNQMNQFDDIEQFFTAMGC</sequence>
<evidence type="ECO:0000313" key="1">
    <source>
        <dbReference type="EMBL" id="KAE9105356.1"/>
    </source>
</evidence>
<accession>A0A6A3RY75</accession>
<dbReference type="Proteomes" id="UP000440732">
    <property type="component" value="Unassembled WGS sequence"/>
</dbReference>
<evidence type="ECO:0000313" key="3">
    <source>
        <dbReference type="Proteomes" id="UP000440732"/>
    </source>
</evidence>
<evidence type="ECO:0000313" key="4">
    <source>
        <dbReference type="Proteomes" id="UP000441208"/>
    </source>
</evidence>
<dbReference type="AlphaFoldDB" id="A0A6A3RY75"/>
<name>A0A6A3RY75_9STRA</name>